<feature type="region of interest" description="Disordered" evidence="1">
    <location>
        <begin position="83"/>
        <end position="128"/>
    </location>
</feature>
<accession>A0AAJ7C4E5</accession>
<dbReference type="GeneID" id="107270475"/>
<dbReference type="KEGG" id="ccin:107270475"/>
<feature type="compositionally biased region" description="Basic and acidic residues" evidence="1">
    <location>
        <begin position="251"/>
        <end position="270"/>
    </location>
</feature>
<organism evidence="3 4">
    <name type="scientific">Cephus cinctus</name>
    <name type="common">Wheat stem sawfly</name>
    <dbReference type="NCBI Taxonomy" id="211228"/>
    <lineage>
        <taxon>Eukaryota</taxon>
        <taxon>Metazoa</taxon>
        <taxon>Ecdysozoa</taxon>
        <taxon>Arthropoda</taxon>
        <taxon>Hexapoda</taxon>
        <taxon>Insecta</taxon>
        <taxon>Pterygota</taxon>
        <taxon>Neoptera</taxon>
        <taxon>Endopterygota</taxon>
        <taxon>Hymenoptera</taxon>
        <taxon>Cephoidea</taxon>
        <taxon>Cephidae</taxon>
        <taxon>Cephus</taxon>
    </lineage>
</organism>
<proteinExistence type="predicted"/>
<dbReference type="AlphaFoldDB" id="A0AAJ7C4E5"/>
<feature type="compositionally biased region" description="Basic and acidic residues" evidence="1">
    <location>
        <begin position="86"/>
        <end position="97"/>
    </location>
</feature>
<dbReference type="RefSeq" id="XP_015601007.1">
    <property type="nucleotide sequence ID" value="XM_015745521.2"/>
</dbReference>
<feature type="chain" id="PRO_5042615863" evidence="2">
    <location>
        <begin position="29"/>
        <end position="410"/>
    </location>
</feature>
<evidence type="ECO:0000256" key="1">
    <source>
        <dbReference type="SAM" id="MobiDB-lite"/>
    </source>
</evidence>
<evidence type="ECO:0000313" key="3">
    <source>
        <dbReference type="Proteomes" id="UP000694920"/>
    </source>
</evidence>
<feature type="signal peptide" evidence="2">
    <location>
        <begin position="1"/>
        <end position="28"/>
    </location>
</feature>
<name>A0AAJ7C4E5_CEPCN</name>
<protein>
    <submittedName>
        <fullName evidence="4">Uncharacterized protein LOC107270475</fullName>
    </submittedName>
</protein>
<reference evidence="4" key="1">
    <citation type="submission" date="2025-08" db="UniProtKB">
        <authorList>
            <consortium name="RefSeq"/>
        </authorList>
    </citation>
    <scope>IDENTIFICATION</scope>
</reference>
<gene>
    <name evidence="4" type="primary">LOC107270475</name>
</gene>
<feature type="compositionally biased region" description="Basic and acidic residues" evidence="1">
    <location>
        <begin position="372"/>
        <end position="387"/>
    </location>
</feature>
<feature type="compositionally biased region" description="Low complexity" evidence="1">
    <location>
        <begin position="300"/>
        <end position="324"/>
    </location>
</feature>
<keyword evidence="3" id="KW-1185">Reference proteome</keyword>
<evidence type="ECO:0000313" key="4">
    <source>
        <dbReference type="RefSeq" id="XP_015601007.1"/>
    </source>
</evidence>
<evidence type="ECO:0000256" key="2">
    <source>
        <dbReference type="SAM" id="SignalP"/>
    </source>
</evidence>
<feature type="region of interest" description="Disordered" evidence="1">
    <location>
        <begin position="225"/>
        <end position="410"/>
    </location>
</feature>
<keyword evidence="2" id="KW-0732">Signal</keyword>
<sequence>MQAAGMLRGTGAIFLLASLFSLISDTSGLPLQLLPSIPGYIPVYIRYGDQPLEDINPALAEAFNENHAVYKNVPKIQSGYVLDSSSFEHPDEDHDSSLEPNESEPTRGDKSNQEQSSEEGDKVPIPKLVSVYELHNPKVSKITEQDDRAVDGLLAKNPKDSKAKPVSVSKEAVIKVSEAPVDKSEDFERIEVDIEKDELRPNELIDPNPNYPELPAELTQYHNTARNFGTVSADPVPERNALIDTEEDSKTEESQELKSTDSESLQHEDTIQEFDSLYSESDPLNEPEKSDSNNISQIFGSVSGEPVPSVETVESAVSSESSSAAQKFGSVSREPVPEDDESPEQTSGSEEQAEDDRHKNESENFGSVFSERVSHLEEQSSEAEQKSLEVPQYRSSAQDFISVRGDSAIP</sequence>
<dbReference type="Proteomes" id="UP000694920">
    <property type="component" value="Unplaced"/>
</dbReference>